<dbReference type="Proteomes" id="UP001596388">
    <property type="component" value="Unassembled WGS sequence"/>
</dbReference>
<dbReference type="InterPro" id="IPR035930">
    <property type="entry name" value="FomD-like_sf"/>
</dbReference>
<dbReference type="HAMAP" id="MF_01910">
    <property type="entry name" value="RNA_binding_AU_1"/>
    <property type="match status" value="1"/>
</dbReference>
<dbReference type="EC" id="3.1.26.-" evidence="6"/>
<evidence type="ECO:0000256" key="4">
    <source>
        <dbReference type="ARBA" id="ARBA00022801"/>
    </source>
</evidence>
<accession>A0ABD5X053</accession>
<name>A0ABD5X053_9EURY</name>
<dbReference type="GeneID" id="79271256"/>
<reference evidence="9 10" key="1">
    <citation type="journal article" date="2019" name="Int. J. Syst. Evol. Microbiol.">
        <title>The Global Catalogue of Microorganisms (GCM) 10K type strain sequencing project: providing services to taxonomists for standard genome sequencing and annotation.</title>
        <authorList>
            <consortium name="The Broad Institute Genomics Platform"/>
            <consortium name="The Broad Institute Genome Sequencing Center for Infectious Disease"/>
            <person name="Wu L."/>
            <person name="Ma J."/>
        </authorList>
    </citation>
    <scope>NUCLEOTIDE SEQUENCE [LARGE SCALE GENOMIC DNA]</scope>
    <source>
        <strain evidence="9 10">DT55</strain>
    </source>
</reference>
<gene>
    <name evidence="6" type="primary">fau-1</name>
    <name evidence="9" type="ORF">ACFQKD_10990</name>
</gene>
<dbReference type="Gene3D" id="2.40.380.10">
    <property type="entry name" value="FomD-like"/>
    <property type="match status" value="1"/>
</dbReference>
<dbReference type="InterPro" id="IPR007295">
    <property type="entry name" value="DUF402"/>
</dbReference>
<dbReference type="GO" id="GO:0035925">
    <property type="term" value="F:mRNA 3'-UTR AU-rich region binding"/>
    <property type="evidence" value="ECO:0007669"/>
    <property type="project" value="UniProtKB-UniRule"/>
</dbReference>
<dbReference type="GO" id="GO:0006364">
    <property type="term" value="P:rRNA processing"/>
    <property type="evidence" value="ECO:0007669"/>
    <property type="project" value="UniProtKB-UniRule"/>
</dbReference>
<dbReference type="SUPFAM" id="SSF50249">
    <property type="entry name" value="Nucleic acid-binding proteins"/>
    <property type="match status" value="1"/>
</dbReference>
<evidence type="ECO:0000256" key="3">
    <source>
        <dbReference type="ARBA" id="ARBA00022759"/>
    </source>
</evidence>
<proteinExistence type="inferred from homology"/>
<dbReference type="InterPro" id="IPR050212">
    <property type="entry name" value="Ntdp-like"/>
</dbReference>
<evidence type="ECO:0000256" key="2">
    <source>
        <dbReference type="ARBA" id="ARBA00022722"/>
    </source>
</evidence>
<evidence type="ECO:0000256" key="1">
    <source>
        <dbReference type="ARBA" id="ARBA00022552"/>
    </source>
</evidence>
<dbReference type="Pfam" id="PF04167">
    <property type="entry name" value="DUF402"/>
    <property type="match status" value="1"/>
</dbReference>
<dbReference type="PANTHER" id="PTHR39159:SF1">
    <property type="entry name" value="UPF0374 PROTEIN YGAC"/>
    <property type="match status" value="1"/>
</dbReference>
<feature type="compositionally biased region" description="Gly residues" evidence="7">
    <location>
        <begin position="1"/>
        <end position="14"/>
    </location>
</feature>
<keyword evidence="5 6" id="KW-0694">RNA-binding</keyword>
<keyword evidence="2 6" id="KW-0540">Nuclease</keyword>
<dbReference type="GO" id="GO:0016891">
    <property type="term" value="F:RNA endonuclease activity producing 5'-phosphomonoesters, hydrolytic mechanism"/>
    <property type="evidence" value="ECO:0007669"/>
    <property type="project" value="UniProtKB-UniRule"/>
</dbReference>
<comment type="caution">
    <text evidence="9">The sequence shown here is derived from an EMBL/GenBank/DDBJ whole genome shotgun (WGS) entry which is preliminary data.</text>
</comment>
<comment type="function">
    <text evidence="6">Probable RNase involved in rRNA stability through maturation and/or degradation of precursor rRNAs. Binds to RNA in loop regions with AU-rich sequences.</text>
</comment>
<feature type="domain" description="S1 motif" evidence="8">
    <location>
        <begin position="119"/>
        <end position="183"/>
    </location>
</feature>
<evidence type="ECO:0000256" key="7">
    <source>
        <dbReference type="SAM" id="MobiDB-lite"/>
    </source>
</evidence>
<dbReference type="PIRSF" id="PIRSF018644">
    <property type="entry name" value="RNA-binding_FAU-1"/>
    <property type="match status" value="1"/>
</dbReference>
<evidence type="ECO:0000256" key="6">
    <source>
        <dbReference type="HAMAP-Rule" id="MF_01910"/>
    </source>
</evidence>
<evidence type="ECO:0000259" key="8">
    <source>
        <dbReference type="PROSITE" id="PS50126"/>
    </source>
</evidence>
<dbReference type="SUPFAM" id="SSF159234">
    <property type="entry name" value="FomD-like"/>
    <property type="match status" value="1"/>
</dbReference>
<evidence type="ECO:0000313" key="10">
    <source>
        <dbReference type="Proteomes" id="UP001596388"/>
    </source>
</evidence>
<organism evidence="9 10">
    <name type="scientific">Halobaculum marinum</name>
    <dbReference type="NCBI Taxonomy" id="3031996"/>
    <lineage>
        <taxon>Archaea</taxon>
        <taxon>Methanobacteriati</taxon>
        <taxon>Methanobacteriota</taxon>
        <taxon>Stenosarchaea group</taxon>
        <taxon>Halobacteria</taxon>
        <taxon>Halobacteriales</taxon>
        <taxon>Haloferacaceae</taxon>
        <taxon>Halobaculum</taxon>
    </lineage>
</organism>
<sequence length="504" mass="53527">MSGGADDGADGSGDGSRDGGTDDSGSDDTHSVRVRGIYSTALTRSFLDAGHEVVQASPPIRRRFDAELPASDHDAAVDTTDDRQGVGVAGDPDAVAAIRAHLLDVGVDALAWDDPTPLGAVFDGVVTETLGGGAVVDLGEAGAEGYLPYSNADGHVGEDDTVRVQVLEPAAPWEDDRPVLDTRVRAMAGLATLVPGREGVRVSGADDADARELAGMTDLLSPDTPDGWGIEWSRDARDADMDALSAALERASDRARTLDDALDDPPTELGRVAAPTAGAWVWFGRECRFALDDERRAVTTTMPGHHRTKAASRDASAGVDLAEALCQFDDADTGDDDTDFPFGVVTEQFGPSEGDQLAIGHGKPDGRLIVLGRGEVTDLDPSDGSLTLERRMSAGGTYDALDARRESGDVATTTFREGRWWYPTVYRTADGERKGTYVNVCTPVEAFPDQIRYVDLHVDVVKHADGRVERVDDDELDEAVERGQLTEELAEKARSVAGALERAL</sequence>
<dbReference type="EMBL" id="JBHTAG010000003">
    <property type="protein sequence ID" value="MFC7097830.1"/>
    <property type="molecule type" value="Genomic_DNA"/>
</dbReference>
<dbReference type="SMART" id="SM00316">
    <property type="entry name" value="S1"/>
    <property type="match status" value="1"/>
</dbReference>
<comment type="similarity">
    <text evidence="6">Belongs to the FAU-1 family.</text>
</comment>
<dbReference type="InterPro" id="IPR012340">
    <property type="entry name" value="NA-bd_OB-fold"/>
</dbReference>
<keyword evidence="1 6" id="KW-0698">rRNA processing</keyword>
<dbReference type="InterPro" id="IPR016730">
    <property type="entry name" value="RNA-bd_FAU-1"/>
</dbReference>
<evidence type="ECO:0000313" key="9">
    <source>
        <dbReference type="EMBL" id="MFC7097830.1"/>
    </source>
</evidence>
<dbReference type="PANTHER" id="PTHR39159">
    <property type="match status" value="1"/>
</dbReference>
<evidence type="ECO:0000256" key="5">
    <source>
        <dbReference type="ARBA" id="ARBA00022884"/>
    </source>
</evidence>
<protein>
    <recommendedName>
        <fullName evidence="6">Probable ribonuclease FAU-1</fullName>
        <ecNumber evidence="6">3.1.26.-</ecNumber>
    </recommendedName>
    <alternativeName>
        <fullName evidence="6">RNA-binding protein FAU-1</fullName>
    </alternativeName>
</protein>
<keyword evidence="3 6" id="KW-0255">Endonuclease</keyword>
<dbReference type="RefSeq" id="WP_276237675.1">
    <property type="nucleotide sequence ID" value="NZ_CP119989.1"/>
</dbReference>
<dbReference type="PROSITE" id="PS50126">
    <property type="entry name" value="S1"/>
    <property type="match status" value="1"/>
</dbReference>
<dbReference type="AlphaFoldDB" id="A0ABD5X053"/>
<feature type="region of interest" description="Disordered" evidence="7">
    <location>
        <begin position="1"/>
        <end position="33"/>
    </location>
</feature>
<keyword evidence="10" id="KW-1185">Reference proteome</keyword>
<keyword evidence="4 6" id="KW-0378">Hydrolase</keyword>
<dbReference type="InterPro" id="IPR003029">
    <property type="entry name" value="S1_domain"/>
</dbReference>